<protein>
    <submittedName>
        <fullName evidence="4">Uncharacterized protein</fullName>
    </submittedName>
</protein>
<dbReference type="AlphaFoldDB" id="A0A914PTC6"/>
<feature type="region of interest" description="Disordered" evidence="2">
    <location>
        <begin position="121"/>
        <end position="196"/>
    </location>
</feature>
<feature type="coiled-coil region" evidence="1">
    <location>
        <begin position="279"/>
        <end position="486"/>
    </location>
</feature>
<dbReference type="Proteomes" id="UP000887578">
    <property type="component" value="Unplaced"/>
</dbReference>
<evidence type="ECO:0000256" key="2">
    <source>
        <dbReference type="SAM" id="MobiDB-lite"/>
    </source>
</evidence>
<feature type="compositionally biased region" description="Acidic residues" evidence="2">
    <location>
        <begin position="183"/>
        <end position="194"/>
    </location>
</feature>
<evidence type="ECO:0000313" key="4">
    <source>
        <dbReference type="WBParaSite" id="PDA_v2.g2195.t1"/>
    </source>
</evidence>
<keyword evidence="3" id="KW-1185">Reference proteome</keyword>
<organism evidence="3 4">
    <name type="scientific">Panagrolaimus davidi</name>
    <dbReference type="NCBI Taxonomy" id="227884"/>
    <lineage>
        <taxon>Eukaryota</taxon>
        <taxon>Metazoa</taxon>
        <taxon>Ecdysozoa</taxon>
        <taxon>Nematoda</taxon>
        <taxon>Chromadorea</taxon>
        <taxon>Rhabditida</taxon>
        <taxon>Tylenchina</taxon>
        <taxon>Panagrolaimomorpha</taxon>
        <taxon>Panagrolaimoidea</taxon>
        <taxon>Panagrolaimidae</taxon>
        <taxon>Panagrolaimus</taxon>
    </lineage>
</organism>
<name>A0A914PTC6_9BILA</name>
<feature type="coiled-coil region" evidence="1">
    <location>
        <begin position="206"/>
        <end position="240"/>
    </location>
</feature>
<keyword evidence="1" id="KW-0175">Coiled coil</keyword>
<feature type="compositionally biased region" description="Polar residues" evidence="2">
    <location>
        <begin position="148"/>
        <end position="181"/>
    </location>
</feature>
<accession>A0A914PTC6</accession>
<proteinExistence type="predicted"/>
<evidence type="ECO:0000313" key="3">
    <source>
        <dbReference type="Proteomes" id="UP000887578"/>
    </source>
</evidence>
<dbReference type="WBParaSite" id="PDA_v2.g2195.t1">
    <property type="protein sequence ID" value="PDA_v2.g2195.t1"/>
    <property type="gene ID" value="PDA_v2.g2195"/>
</dbReference>
<reference evidence="4" key="1">
    <citation type="submission" date="2022-11" db="UniProtKB">
        <authorList>
            <consortium name="WormBaseParasite"/>
        </authorList>
    </citation>
    <scope>IDENTIFICATION</scope>
</reference>
<evidence type="ECO:0000256" key="1">
    <source>
        <dbReference type="SAM" id="Coils"/>
    </source>
</evidence>
<sequence>MIQNPFEFPRQQEEDHVIQTKIARFRANQRLLGSHSSSNNIQIPTAVDDSPVANNNLRNPVRPNFVSPEMQQQQQQFYGLPPDFDSSAKTSFGAPYHMSYGMDANSFPQMIPQIHPMQTYASSYGAPYPPRDQQQQPPHHANHHQNDMKQNYDQSTITSPNASTLNPENQRDANITSARTTENGDDISFADDETNPIYDYNDNNRISLLLEENQMLKTQNEELKRNVLDAKTDAARASREFAAVHRELVQEKKLSEGFKAQNQLLHNAKREKQIQDLQINVVQRELDEVKKRYEALQSENRLLRNSHREAEEVQNQRITSIKHELDEEKKRNEVLQSENRLLLNSPREAEEVQNQKLSDLQRELEKEHEFLEASEAENERLINAGREAKKRFNEILQEQKQSFKAVTLELAEEKKRCEALQAENELLNVVKRELAEKKKLCKDLQAENERLLLDGQKAEKKFNEALEEQKNRLHAVRRELDERFNESLIMDNQRLYATSSPVISRANSIKSIFSTIAPISSASTKPKPFPRKTLVESAQPSMSDSLASMKSHVTAKPAEPTLSSRSDLPSFMKNYVTVKTQPVIPPGLKLPPVEENDAVDKNNISFADSCSSFIPRRRR</sequence>